<dbReference type="Pfam" id="PF04032">
    <property type="entry name" value="Rpr2"/>
    <property type="match status" value="1"/>
</dbReference>
<proteinExistence type="inferred from homology"/>
<evidence type="ECO:0000313" key="6">
    <source>
        <dbReference type="EMBL" id="ALC48163.1"/>
    </source>
</evidence>
<feature type="region of interest" description="Disordered" evidence="5">
    <location>
        <begin position="79"/>
        <end position="125"/>
    </location>
</feature>
<organism evidence="6 7">
    <name type="scientific">Drosophila busckii</name>
    <name type="common">Fruit fly</name>
    <dbReference type="NCBI Taxonomy" id="30019"/>
    <lineage>
        <taxon>Eukaryota</taxon>
        <taxon>Metazoa</taxon>
        <taxon>Ecdysozoa</taxon>
        <taxon>Arthropoda</taxon>
        <taxon>Hexapoda</taxon>
        <taxon>Insecta</taxon>
        <taxon>Pterygota</taxon>
        <taxon>Neoptera</taxon>
        <taxon>Endopterygota</taxon>
        <taxon>Diptera</taxon>
        <taxon>Brachycera</taxon>
        <taxon>Muscomorpha</taxon>
        <taxon>Ephydroidea</taxon>
        <taxon>Drosophilidae</taxon>
        <taxon>Drosophila</taxon>
    </lineage>
</organism>
<dbReference type="GO" id="GO:0008033">
    <property type="term" value="P:tRNA processing"/>
    <property type="evidence" value="ECO:0007669"/>
    <property type="project" value="UniProtKB-KW"/>
</dbReference>
<dbReference type="GO" id="GO:0046872">
    <property type="term" value="F:metal ion binding"/>
    <property type="evidence" value="ECO:0007669"/>
    <property type="project" value="UniProtKB-KW"/>
</dbReference>
<feature type="non-terminal residue" evidence="6">
    <location>
        <position position="1"/>
    </location>
</feature>
<evidence type="ECO:0000313" key="7">
    <source>
        <dbReference type="Proteomes" id="UP000494163"/>
    </source>
</evidence>
<comment type="similarity">
    <text evidence="4">Belongs to the eukaryotic/archaeal RNase P protein component 4 family.</text>
</comment>
<evidence type="ECO:0000256" key="4">
    <source>
        <dbReference type="ARBA" id="ARBA00038402"/>
    </source>
</evidence>
<protein>
    <submittedName>
        <fullName evidence="6">CG33082</fullName>
    </submittedName>
</protein>
<feature type="compositionally biased region" description="Basic residues" evidence="5">
    <location>
        <begin position="101"/>
        <end position="117"/>
    </location>
</feature>
<dbReference type="OMA" id="CSRMNFL"/>
<evidence type="ECO:0000256" key="5">
    <source>
        <dbReference type="SAM" id="MobiDB-lite"/>
    </source>
</evidence>
<dbReference type="OrthoDB" id="128536at2759"/>
<feature type="non-terminal residue" evidence="6">
    <location>
        <position position="173"/>
    </location>
</feature>
<reference evidence="6 7" key="1">
    <citation type="submission" date="2015-08" db="EMBL/GenBank/DDBJ databases">
        <title>Ancestral chromatin configuration constrains chromatin evolution on differentiating sex chromosomes in Drosophila.</title>
        <authorList>
            <person name="Zhou Q."/>
            <person name="Bachtrog D."/>
        </authorList>
    </citation>
    <scope>NUCLEOTIDE SEQUENCE [LARGE SCALE GENOMIC DNA]</scope>
    <source>
        <tissue evidence="6">Whole larvae</tissue>
    </source>
</reference>
<evidence type="ECO:0000256" key="1">
    <source>
        <dbReference type="ARBA" id="ARBA00022694"/>
    </source>
</evidence>
<accession>A0A0M3QYR9</accession>
<dbReference type="AlphaFoldDB" id="A0A0M3QYR9"/>
<name>A0A0M3QYR9_DROBS</name>
<dbReference type="STRING" id="30019.A0A0M3QYR9"/>
<dbReference type="GO" id="GO:0005655">
    <property type="term" value="C:nucleolar ribonuclease P complex"/>
    <property type="evidence" value="ECO:0007669"/>
    <property type="project" value="TreeGrafter"/>
</dbReference>
<keyword evidence="2" id="KW-0479">Metal-binding</keyword>
<dbReference type="PANTHER" id="PTHR14742">
    <property type="entry name" value="RIBONUCLEASE P SUBUNIT P21"/>
    <property type="match status" value="1"/>
</dbReference>
<keyword evidence="3" id="KW-0862">Zinc</keyword>
<sequence length="173" mass="19786">AKNKGKRKVLTQKHVCSRMNFLYQASQLMAHSQQNTLAAYYGKLCRNVGTKALMHIAPDLKRTLCKRCSLPLLPGVNTTLQLQTEPKKQPEEPPTTTDAKPKRKRRCRRLPKHKQNKSGKTSQSVQDEHAKLQLECCLCHAQRHFQVNTERECWSERAEAIAQVVSLQEQDNA</sequence>
<evidence type="ECO:0000256" key="3">
    <source>
        <dbReference type="ARBA" id="ARBA00022833"/>
    </source>
</evidence>
<dbReference type="PANTHER" id="PTHR14742:SF0">
    <property type="entry name" value="RIBONUCLEASE P PROTEIN SUBUNIT P21"/>
    <property type="match status" value="1"/>
</dbReference>
<keyword evidence="7" id="KW-1185">Reference proteome</keyword>
<keyword evidence="1" id="KW-0819">tRNA processing</keyword>
<gene>
    <name evidence="6" type="ORF">Dbus_chrXg19</name>
</gene>
<evidence type="ECO:0000256" key="2">
    <source>
        <dbReference type="ARBA" id="ARBA00022723"/>
    </source>
</evidence>
<dbReference type="InterPro" id="IPR007175">
    <property type="entry name" value="Rpr2/Snm1/Rpp21"/>
</dbReference>
<dbReference type="EMBL" id="CP012528">
    <property type="protein sequence ID" value="ALC48163.1"/>
    <property type="molecule type" value="Genomic_DNA"/>
</dbReference>
<dbReference type="Proteomes" id="UP000494163">
    <property type="component" value="Chromosome X"/>
</dbReference>